<reference evidence="4" key="1">
    <citation type="submission" date="2023-07" db="EMBL/GenBank/DDBJ databases">
        <title>The genome sequence of Rhodocytophaga aerolata KACC 12507.</title>
        <authorList>
            <person name="Zhang X."/>
        </authorList>
    </citation>
    <scope>NUCLEOTIDE SEQUENCE</scope>
    <source>
        <strain evidence="4">KACC 12507</strain>
    </source>
</reference>
<gene>
    <name evidence="4" type="ORF">Q0590_16720</name>
</gene>
<evidence type="ECO:0000259" key="3">
    <source>
        <dbReference type="PROSITE" id="PS50893"/>
    </source>
</evidence>
<dbReference type="PROSITE" id="PS50893">
    <property type="entry name" value="ABC_TRANSPORTER_2"/>
    <property type="match status" value="2"/>
</dbReference>
<evidence type="ECO:0000256" key="1">
    <source>
        <dbReference type="ARBA" id="ARBA00022741"/>
    </source>
</evidence>
<keyword evidence="1" id="KW-0547">Nucleotide-binding</keyword>
<dbReference type="Pfam" id="PF00005">
    <property type="entry name" value="ABC_tran"/>
    <property type="match status" value="2"/>
</dbReference>
<keyword evidence="2 4" id="KW-0067">ATP-binding</keyword>
<dbReference type="InterPro" id="IPR027417">
    <property type="entry name" value="P-loop_NTPase"/>
</dbReference>
<feature type="domain" description="ABC transporter" evidence="3">
    <location>
        <begin position="278"/>
        <end position="503"/>
    </location>
</feature>
<dbReference type="GO" id="GO:0005524">
    <property type="term" value="F:ATP binding"/>
    <property type="evidence" value="ECO:0007669"/>
    <property type="project" value="UniProtKB-KW"/>
</dbReference>
<evidence type="ECO:0000313" key="4">
    <source>
        <dbReference type="EMBL" id="MDO1447917.1"/>
    </source>
</evidence>
<evidence type="ECO:0000313" key="5">
    <source>
        <dbReference type="Proteomes" id="UP001168528"/>
    </source>
</evidence>
<organism evidence="4 5">
    <name type="scientific">Rhodocytophaga aerolata</name>
    <dbReference type="NCBI Taxonomy" id="455078"/>
    <lineage>
        <taxon>Bacteria</taxon>
        <taxon>Pseudomonadati</taxon>
        <taxon>Bacteroidota</taxon>
        <taxon>Cytophagia</taxon>
        <taxon>Cytophagales</taxon>
        <taxon>Rhodocytophagaceae</taxon>
        <taxon>Rhodocytophaga</taxon>
    </lineage>
</organism>
<dbReference type="SMART" id="SM00382">
    <property type="entry name" value="AAA"/>
    <property type="match status" value="2"/>
</dbReference>
<dbReference type="Gene3D" id="3.40.50.300">
    <property type="entry name" value="P-loop containing nucleotide triphosphate hydrolases"/>
    <property type="match status" value="2"/>
</dbReference>
<keyword evidence="5" id="KW-1185">Reference proteome</keyword>
<accession>A0ABT8R740</accession>
<name>A0ABT8R740_9BACT</name>
<dbReference type="InterPro" id="IPR003593">
    <property type="entry name" value="AAA+_ATPase"/>
</dbReference>
<dbReference type="EMBL" id="JAUKPO010000009">
    <property type="protein sequence ID" value="MDO1447917.1"/>
    <property type="molecule type" value="Genomic_DNA"/>
</dbReference>
<dbReference type="PANTHER" id="PTHR43514:SF4">
    <property type="entry name" value="ABC TRANSPORTER I FAMILY MEMBER 10"/>
    <property type="match status" value="1"/>
</dbReference>
<dbReference type="SUPFAM" id="SSF52540">
    <property type="entry name" value="P-loop containing nucleoside triphosphate hydrolases"/>
    <property type="match status" value="2"/>
</dbReference>
<dbReference type="CDD" id="cd00267">
    <property type="entry name" value="ABC_ATPase"/>
    <property type="match status" value="1"/>
</dbReference>
<sequence length="503" mass="57507">MSRTHTETIVELTEASFYHRQHLLFDQLTWQIRKNEQWAIIGPTGSGKTSLINALTGKFILRHGQLSYPFLEQYRPTPDSYLPVNDFIRVVSFGEDSALLNYANFYYQQRFNAAQSEGIITAQEFLEKGLSEDPVASEINQVCRLLGIEEVLPLEFIKLSNGQTRKLRIAKALLAKPLVLILDNPFIGLDTATRADLNQIINHLIETGTQVILTTSSEEFPQKITHILALDNFQINRVYTKEEYLKQQFNEYPLPDGEKILPTLSLLSQPEPDFTIAFQFTDVSVKYGDKPALQHINWTVKKGEKWALLGPNGSGKSTILSLINADHPQAYANTIVLFDKIRGTGESIWDIKKRIGFVSPELHLYFKQQIPCWEVVATGYFDTLYLNQKVTDSQKDSIQKHFVFFHLADLMEQSFQSISSGQQRIVLLIRSLIKQPEVIIWDEPYQALDAYYINLSAKLLQMYCTPATTLIFVSHYSHEIPTFVNNYLVLDRGRISKLAYTAQ</sequence>
<dbReference type="RefSeq" id="WP_302038722.1">
    <property type="nucleotide sequence ID" value="NZ_JAUKPO010000009.1"/>
</dbReference>
<dbReference type="InterPro" id="IPR050334">
    <property type="entry name" value="Molybdenum_import_ModC"/>
</dbReference>
<dbReference type="PANTHER" id="PTHR43514">
    <property type="entry name" value="ABC TRANSPORTER I FAMILY MEMBER 10"/>
    <property type="match status" value="1"/>
</dbReference>
<dbReference type="InterPro" id="IPR003439">
    <property type="entry name" value="ABC_transporter-like_ATP-bd"/>
</dbReference>
<dbReference type="Proteomes" id="UP001168528">
    <property type="component" value="Unassembled WGS sequence"/>
</dbReference>
<protein>
    <submittedName>
        <fullName evidence="4">ATP-binding cassette domain-containing protein</fullName>
    </submittedName>
</protein>
<comment type="caution">
    <text evidence="4">The sequence shown here is derived from an EMBL/GenBank/DDBJ whole genome shotgun (WGS) entry which is preliminary data.</text>
</comment>
<evidence type="ECO:0000256" key="2">
    <source>
        <dbReference type="ARBA" id="ARBA00022840"/>
    </source>
</evidence>
<feature type="domain" description="ABC transporter" evidence="3">
    <location>
        <begin position="10"/>
        <end position="257"/>
    </location>
</feature>
<proteinExistence type="predicted"/>